<dbReference type="OrthoDB" id="289094at2"/>
<sequence length="132" mass="14044">MKYVPALLAIIAALTTIGCGSAESSGPQRYSLTGTVTYQGAPLPAGKIFFEPDSSQGNSGPMTMAEIKDGKYATPKGKGTVGGPHRIRIEGFDGNVTDEHYPQGATIFSNYLLEEDLPKSESVVDFTVEKKK</sequence>
<evidence type="ECO:0008006" key="5">
    <source>
        <dbReference type="Google" id="ProtNLM"/>
    </source>
</evidence>
<organism evidence="3 4">
    <name type="scientific">Blastopirellula marina DSM 3645</name>
    <dbReference type="NCBI Taxonomy" id="314230"/>
    <lineage>
        <taxon>Bacteria</taxon>
        <taxon>Pseudomonadati</taxon>
        <taxon>Planctomycetota</taxon>
        <taxon>Planctomycetia</taxon>
        <taxon>Pirellulales</taxon>
        <taxon>Pirellulaceae</taxon>
        <taxon>Blastopirellula</taxon>
    </lineage>
</organism>
<evidence type="ECO:0000313" key="3">
    <source>
        <dbReference type="EMBL" id="EAQ82754.1"/>
    </source>
</evidence>
<dbReference type="PROSITE" id="PS51257">
    <property type="entry name" value="PROKAR_LIPOPROTEIN"/>
    <property type="match status" value="1"/>
</dbReference>
<evidence type="ECO:0000313" key="4">
    <source>
        <dbReference type="Proteomes" id="UP000004358"/>
    </source>
</evidence>
<name>A3ZLX1_9BACT</name>
<accession>A3ZLX1</accession>
<dbReference type="RefSeq" id="WP_002655624.1">
    <property type="nucleotide sequence ID" value="NZ_CH672377.1"/>
</dbReference>
<dbReference type="STRING" id="314230.DSM3645_10152"/>
<evidence type="ECO:0000256" key="1">
    <source>
        <dbReference type="SAM" id="MobiDB-lite"/>
    </source>
</evidence>
<comment type="caution">
    <text evidence="3">The sequence shown here is derived from an EMBL/GenBank/DDBJ whole genome shotgun (WGS) entry which is preliminary data.</text>
</comment>
<proteinExistence type="predicted"/>
<feature type="region of interest" description="Disordered" evidence="1">
    <location>
        <begin position="51"/>
        <end position="85"/>
    </location>
</feature>
<reference evidence="3 4" key="1">
    <citation type="submission" date="2006-02" db="EMBL/GenBank/DDBJ databases">
        <authorList>
            <person name="Amann R."/>
            <person name="Ferriera S."/>
            <person name="Johnson J."/>
            <person name="Kravitz S."/>
            <person name="Halpern A."/>
            <person name="Remington K."/>
            <person name="Beeson K."/>
            <person name="Tran B."/>
            <person name="Rogers Y.-H."/>
            <person name="Friedman R."/>
            <person name="Venter J.C."/>
        </authorList>
    </citation>
    <scope>NUCLEOTIDE SEQUENCE [LARGE SCALE GENOMIC DNA]</scope>
    <source>
        <strain evidence="3 4">DSM 3645</strain>
    </source>
</reference>
<dbReference type="AlphaFoldDB" id="A3ZLX1"/>
<dbReference type="eggNOG" id="ENOG50347UH">
    <property type="taxonomic scope" value="Bacteria"/>
</dbReference>
<protein>
    <recommendedName>
        <fullName evidence="5">Lipoprotein</fullName>
    </recommendedName>
</protein>
<gene>
    <name evidence="3" type="ORF">DSM3645_10152</name>
</gene>
<dbReference type="EMBL" id="AANZ01000001">
    <property type="protein sequence ID" value="EAQ82754.1"/>
    <property type="molecule type" value="Genomic_DNA"/>
</dbReference>
<feature type="signal peptide" evidence="2">
    <location>
        <begin position="1"/>
        <end position="22"/>
    </location>
</feature>
<dbReference type="Proteomes" id="UP000004358">
    <property type="component" value="Unassembled WGS sequence"/>
</dbReference>
<keyword evidence="2" id="KW-0732">Signal</keyword>
<feature type="chain" id="PRO_5002663909" description="Lipoprotein" evidence="2">
    <location>
        <begin position="23"/>
        <end position="132"/>
    </location>
</feature>
<evidence type="ECO:0000256" key="2">
    <source>
        <dbReference type="SAM" id="SignalP"/>
    </source>
</evidence>
<dbReference type="HOGENOM" id="CLU_113730_2_0_0"/>